<proteinExistence type="predicted"/>
<comment type="caution">
    <text evidence="2">The sequence shown here is derived from an EMBL/GenBank/DDBJ whole genome shotgun (WGS) entry which is preliminary data.</text>
</comment>
<organism evidence="2 3">
    <name type="scientific">Araneus ventricosus</name>
    <name type="common">Orbweaver spider</name>
    <name type="synonym">Epeira ventricosa</name>
    <dbReference type="NCBI Taxonomy" id="182803"/>
    <lineage>
        <taxon>Eukaryota</taxon>
        <taxon>Metazoa</taxon>
        <taxon>Ecdysozoa</taxon>
        <taxon>Arthropoda</taxon>
        <taxon>Chelicerata</taxon>
        <taxon>Arachnida</taxon>
        <taxon>Araneae</taxon>
        <taxon>Araneomorphae</taxon>
        <taxon>Entelegynae</taxon>
        <taxon>Araneoidea</taxon>
        <taxon>Araneidae</taxon>
        <taxon>Araneus</taxon>
    </lineage>
</organism>
<dbReference type="AlphaFoldDB" id="A0A4Y2S8I2"/>
<evidence type="ECO:0000313" key="2">
    <source>
        <dbReference type="EMBL" id="GBN83579.1"/>
    </source>
</evidence>
<protein>
    <submittedName>
        <fullName evidence="2">Uncharacterized protein</fullName>
    </submittedName>
</protein>
<name>A0A4Y2S8I2_ARAVE</name>
<accession>A0A4Y2S8I2</accession>
<sequence length="209" mass="23633">MASRAPVLSFFATWKNTYLEQGFSSNRMKQLELAQWAGGDVCKPGETSWSLRSTNASTDLRLLGILLVGERRRTGGYLDVHFHPCLSESEIPHHVQSEVLLLPPHDAVTHAETCTKREENNQIKERTLECISYIRMREMSFFVKNLEVEAKTSYAMFRLACSAIPYVVSKTKTPRFQLQSSSERRGNSTTEMSSSRRELALGSEALHSS</sequence>
<evidence type="ECO:0000256" key="1">
    <source>
        <dbReference type="SAM" id="MobiDB-lite"/>
    </source>
</evidence>
<dbReference type="Proteomes" id="UP000499080">
    <property type="component" value="Unassembled WGS sequence"/>
</dbReference>
<keyword evidence="3" id="KW-1185">Reference proteome</keyword>
<feature type="region of interest" description="Disordered" evidence="1">
    <location>
        <begin position="175"/>
        <end position="209"/>
    </location>
</feature>
<dbReference type="EMBL" id="BGPR01020011">
    <property type="protein sequence ID" value="GBN83579.1"/>
    <property type="molecule type" value="Genomic_DNA"/>
</dbReference>
<evidence type="ECO:0000313" key="3">
    <source>
        <dbReference type="Proteomes" id="UP000499080"/>
    </source>
</evidence>
<reference evidence="2 3" key="1">
    <citation type="journal article" date="2019" name="Sci. Rep.">
        <title>Orb-weaving spider Araneus ventricosus genome elucidates the spidroin gene catalogue.</title>
        <authorList>
            <person name="Kono N."/>
            <person name="Nakamura H."/>
            <person name="Ohtoshi R."/>
            <person name="Moran D.A.P."/>
            <person name="Shinohara A."/>
            <person name="Yoshida Y."/>
            <person name="Fujiwara M."/>
            <person name="Mori M."/>
            <person name="Tomita M."/>
            <person name="Arakawa K."/>
        </authorList>
    </citation>
    <scope>NUCLEOTIDE SEQUENCE [LARGE SCALE GENOMIC DNA]</scope>
</reference>
<gene>
    <name evidence="2" type="ORF">AVEN_159626_1</name>
</gene>
<feature type="compositionally biased region" description="Polar residues" evidence="1">
    <location>
        <begin position="175"/>
        <end position="193"/>
    </location>
</feature>